<dbReference type="Gramene" id="EOY33547">
    <property type="protein sequence ID" value="EOY33547"/>
    <property type="gene ID" value="TCM_041494"/>
</dbReference>
<gene>
    <name evidence="3" type="ORF">TCM_041494</name>
</gene>
<reference evidence="3 4" key="1">
    <citation type="journal article" date="2013" name="Genome Biol.">
        <title>The genome sequence of the most widely cultivated cacao type and its use to identify candidate genes regulating pod color.</title>
        <authorList>
            <person name="Motamayor J.C."/>
            <person name="Mockaitis K."/>
            <person name="Schmutz J."/>
            <person name="Haiminen N."/>
            <person name="Iii D.L."/>
            <person name="Cornejo O."/>
            <person name="Findley S.D."/>
            <person name="Zheng P."/>
            <person name="Utro F."/>
            <person name="Royaert S."/>
            <person name="Saski C."/>
            <person name="Jenkins J."/>
            <person name="Podicheti R."/>
            <person name="Zhao M."/>
            <person name="Scheffler B.E."/>
            <person name="Stack J.C."/>
            <person name="Feltus F.A."/>
            <person name="Mustiga G.M."/>
            <person name="Amores F."/>
            <person name="Phillips W."/>
            <person name="Marelli J.P."/>
            <person name="May G.D."/>
            <person name="Shapiro H."/>
            <person name="Ma J."/>
            <person name="Bustamante C.D."/>
            <person name="Schnell R.J."/>
            <person name="Main D."/>
            <person name="Gilbert D."/>
            <person name="Parida L."/>
            <person name="Kuhn D.N."/>
        </authorList>
    </citation>
    <scope>NUCLEOTIDE SEQUENCE [LARGE SCALE GENOMIC DNA]</scope>
    <source>
        <strain evidence="4">cv. Matina 1-6</strain>
    </source>
</reference>
<organism evidence="3 4">
    <name type="scientific">Theobroma cacao</name>
    <name type="common">Cacao</name>
    <name type="synonym">Cocoa</name>
    <dbReference type="NCBI Taxonomy" id="3641"/>
    <lineage>
        <taxon>Eukaryota</taxon>
        <taxon>Viridiplantae</taxon>
        <taxon>Streptophyta</taxon>
        <taxon>Embryophyta</taxon>
        <taxon>Tracheophyta</taxon>
        <taxon>Spermatophyta</taxon>
        <taxon>Magnoliopsida</taxon>
        <taxon>eudicotyledons</taxon>
        <taxon>Gunneridae</taxon>
        <taxon>Pentapetalae</taxon>
        <taxon>rosids</taxon>
        <taxon>malvids</taxon>
        <taxon>Malvales</taxon>
        <taxon>Malvaceae</taxon>
        <taxon>Byttnerioideae</taxon>
        <taxon>Theobroma</taxon>
    </lineage>
</organism>
<dbReference type="AlphaFoldDB" id="A0A061GWH5"/>
<evidence type="ECO:0000256" key="2">
    <source>
        <dbReference type="SAM" id="Phobius"/>
    </source>
</evidence>
<dbReference type="Pfam" id="PF03140">
    <property type="entry name" value="DUF247"/>
    <property type="match status" value="1"/>
</dbReference>
<dbReference type="PANTHER" id="PTHR31170">
    <property type="entry name" value="BNAC04G53230D PROTEIN"/>
    <property type="match status" value="1"/>
</dbReference>
<feature type="transmembrane region" description="Helical" evidence="2">
    <location>
        <begin position="458"/>
        <end position="485"/>
    </location>
</feature>
<feature type="compositionally biased region" description="Low complexity" evidence="1">
    <location>
        <begin position="267"/>
        <end position="289"/>
    </location>
</feature>
<accession>A0A061GWH5</accession>
<dbReference type="OMA" id="DTPWSFM"/>
<dbReference type="EMBL" id="CM001887">
    <property type="protein sequence ID" value="EOY33547.1"/>
    <property type="molecule type" value="Genomic_DNA"/>
</dbReference>
<dbReference type="PANTHER" id="PTHR31170:SF21">
    <property type="match status" value="1"/>
</dbReference>
<dbReference type="InParanoid" id="A0A061GWH5"/>
<sequence>MGVEMVGPCCSNLVNGENSHQVVRVMEAADMDETSHQVIRTMEAKINQPPKLLNKYAGNKSCCIFRVPESLVQINEKAYQPHIISIGPYHHGKEHLKMMQEHKWRFLGSLLHRIRRHNVGLFNLFQAIKQMEDSIRECYSETIGMDSHGLIEMMVLDGCFIIELFCIVGRLAETNLDDPIFNMQWILSFLMRDLLRLENQIPFFVLRTLFELTVLGSGQEHIPSLARLTLGFFNYMAQRPIEVLEKHNNLTGRHLLDLFRMSFLPPSSEEASRNSNSSEEVSRNSTSIEETSRKSSSTEETSTFLQLIPSARKLHLAGIQFKLGKGDSFLDVRFSNGVLQIPLLTIDDFTSSVFLNCVAFEQCYNHRSNHITTYATFMGCLINTPSDAGFLRDHKIIENYFGTDEEIARFFNNVGKDVAFDIEKSYLSKLFQDVNEYYRNDWHVRWAGFKHTYFDTPWSFMSALAALILLIFTMIQAFFAIYAYIRPLKNPK</sequence>
<name>A0A061GWH5_THECC</name>
<dbReference type="eggNOG" id="ENOG502QQDR">
    <property type="taxonomic scope" value="Eukaryota"/>
</dbReference>
<protein>
    <submittedName>
        <fullName evidence="3">UPF0481 protein, putative</fullName>
    </submittedName>
</protein>
<dbReference type="HOGENOM" id="CLU_020188_0_2_1"/>
<keyword evidence="2" id="KW-0472">Membrane</keyword>
<evidence type="ECO:0000313" key="4">
    <source>
        <dbReference type="Proteomes" id="UP000026915"/>
    </source>
</evidence>
<keyword evidence="4" id="KW-1185">Reference proteome</keyword>
<feature type="region of interest" description="Disordered" evidence="1">
    <location>
        <begin position="267"/>
        <end position="300"/>
    </location>
</feature>
<proteinExistence type="predicted"/>
<dbReference type="Proteomes" id="UP000026915">
    <property type="component" value="Chromosome 9"/>
</dbReference>
<evidence type="ECO:0000313" key="3">
    <source>
        <dbReference type="EMBL" id="EOY33547.1"/>
    </source>
</evidence>
<dbReference type="STRING" id="3641.A0A061GWH5"/>
<keyword evidence="2" id="KW-0812">Transmembrane</keyword>
<dbReference type="InterPro" id="IPR004158">
    <property type="entry name" value="DUF247_pln"/>
</dbReference>
<evidence type="ECO:0000256" key="1">
    <source>
        <dbReference type="SAM" id="MobiDB-lite"/>
    </source>
</evidence>
<keyword evidence="2" id="KW-1133">Transmembrane helix</keyword>